<name>A0ABV1GSB4_9FIRM</name>
<keyword evidence="3" id="KW-0255">Endonuclease</keyword>
<dbReference type="GO" id="GO:0004519">
    <property type="term" value="F:endonuclease activity"/>
    <property type="evidence" value="ECO:0007669"/>
    <property type="project" value="UniProtKB-KW"/>
</dbReference>
<dbReference type="EMBL" id="JBBMES010000022">
    <property type="protein sequence ID" value="MEQ2536121.1"/>
    <property type="molecule type" value="Genomic_DNA"/>
</dbReference>
<dbReference type="CDD" id="cd00085">
    <property type="entry name" value="HNHc"/>
    <property type="match status" value="1"/>
</dbReference>
<dbReference type="Pfam" id="PF01844">
    <property type="entry name" value="HNH"/>
    <property type="match status" value="1"/>
</dbReference>
<keyword evidence="1" id="KW-0175">Coiled coil</keyword>
<keyword evidence="4" id="KW-1185">Reference proteome</keyword>
<protein>
    <submittedName>
        <fullName evidence="3">HNH endonuclease signature motif containing protein</fullName>
    </submittedName>
</protein>
<dbReference type="Gene3D" id="1.10.30.50">
    <property type="match status" value="1"/>
</dbReference>
<comment type="caution">
    <text evidence="3">The sequence shown here is derived from an EMBL/GenBank/DDBJ whole genome shotgun (WGS) entry which is preliminary data.</text>
</comment>
<dbReference type="SMART" id="SM00507">
    <property type="entry name" value="HNHc"/>
    <property type="match status" value="1"/>
</dbReference>
<accession>A0ABV1GSB4</accession>
<dbReference type="Proteomes" id="UP001480973">
    <property type="component" value="Unassembled WGS sequence"/>
</dbReference>
<reference evidence="3 4" key="1">
    <citation type="submission" date="2024-03" db="EMBL/GenBank/DDBJ databases">
        <title>Human intestinal bacterial collection.</title>
        <authorList>
            <person name="Pauvert C."/>
            <person name="Hitch T.C.A."/>
            <person name="Clavel T."/>
        </authorList>
    </citation>
    <scope>NUCLEOTIDE SEQUENCE [LARGE SCALE GENOMIC DNA]</scope>
    <source>
        <strain evidence="3 4">CLA-JM-H10</strain>
    </source>
</reference>
<evidence type="ECO:0000256" key="1">
    <source>
        <dbReference type="SAM" id="Coils"/>
    </source>
</evidence>
<dbReference type="InterPro" id="IPR002711">
    <property type="entry name" value="HNH"/>
</dbReference>
<evidence type="ECO:0000259" key="2">
    <source>
        <dbReference type="SMART" id="SM00507"/>
    </source>
</evidence>
<dbReference type="PANTHER" id="PTHR33877">
    <property type="entry name" value="SLL1193 PROTEIN"/>
    <property type="match status" value="1"/>
</dbReference>
<evidence type="ECO:0000313" key="3">
    <source>
        <dbReference type="EMBL" id="MEQ2536121.1"/>
    </source>
</evidence>
<dbReference type="InterPro" id="IPR052892">
    <property type="entry name" value="NA-targeting_endonuclease"/>
</dbReference>
<feature type="domain" description="HNH nuclease" evidence="2">
    <location>
        <begin position="478"/>
        <end position="534"/>
    </location>
</feature>
<keyword evidence="3" id="KW-0378">Hydrolase</keyword>
<keyword evidence="3" id="KW-0540">Nuclease</keyword>
<evidence type="ECO:0000313" key="4">
    <source>
        <dbReference type="Proteomes" id="UP001480973"/>
    </source>
</evidence>
<feature type="coiled-coil region" evidence="1">
    <location>
        <begin position="356"/>
        <end position="396"/>
    </location>
</feature>
<proteinExistence type="predicted"/>
<sequence>MATVFIIIILTFIVLIIDKNKKTKIEKEFLAAIGVTNINGVTKIDSFVTVKSRSALESYDDIKFFKENKDKLTTAKRVIEYKSSLKKNIEEFLKNNNHKHNYYYKYGEKKLQELMLRLNGYGISVNYITRAGNNLANKYILVNAKRIEELINRPELLMTKSEYNQYIKQQSRELLEKRKSCYYDRVNKIIDFANERKDNLIVKKQVNRLDELISKLFVGTINSIQKVKTVDSQEWSMLDKFISNKDNEVRAIIKEDDMINQYYSSPDFANVKNICDKLMQSQREFNEYIAEKAKSVSKLFGTRVTRNETNNEDVYNFIRTYKKTVTPFTAEVSATVFGSAENNPIGYVIKYFYPNKGKYKEQIEKLRTLIEELETLKEAKVIIDNYKKQYQEYIKDVPSFILDLDENGFYSRLGFATIDESILEIEYKFVYTSNGGMAQRSFSVPMTEENIIELINQLENKLTTTAQIKEQRALMTRKLRAYIKERDNYTCCICKNSVYNEPNLLLEVDHIIPISKGGMTEENNLQTLCWKCNRAKADKIIIDC</sequence>
<gene>
    <name evidence="3" type="ORF">WMO38_13535</name>
</gene>
<dbReference type="InterPro" id="IPR003615">
    <property type="entry name" value="HNH_nuc"/>
</dbReference>
<dbReference type="PANTHER" id="PTHR33877:SF1">
    <property type="entry name" value="TYPE IV METHYL-DIRECTED RESTRICTION ENZYME ECOKMCRA"/>
    <property type="match status" value="1"/>
</dbReference>
<organism evidence="3 4">
    <name type="scientific">Lachnospira intestinalis</name>
    <dbReference type="NCBI Taxonomy" id="3133158"/>
    <lineage>
        <taxon>Bacteria</taxon>
        <taxon>Bacillati</taxon>
        <taxon>Bacillota</taxon>
        <taxon>Clostridia</taxon>
        <taxon>Lachnospirales</taxon>
        <taxon>Lachnospiraceae</taxon>
        <taxon>Lachnospira</taxon>
    </lineage>
</organism>